<keyword evidence="1" id="KW-0067">ATP-binding</keyword>
<keyword evidence="1" id="KW-0378">Hydrolase</keyword>
<dbReference type="InterPro" id="IPR011330">
    <property type="entry name" value="Glyco_hydro/deAcase_b/a-brl"/>
</dbReference>
<dbReference type="HAMAP" id="MF_00691">
    <property type="entry name" value="PxpA"/>
    <property type="match status" value="1"/>
</dbReference>
<dbReference type="PANTHER" id="PTHR30292">
    <property type="entry name" value="UNCHARACTERIZED PROTEIN YBGL-RELATED"/>
    <property type="match status" value="1"/>
</dbReference>
<comment type="similarity">
    <text evidence="1">Belongs to the LamB/PxpA family.</text>
</comment>
<dbReference type="PANTHER" id="PTHR30292:SF0">
    <property type="entry name" value="5-OXOPROLINASE SUBUNIT A"/>
    <property type="match status" value="1"/>
</dbReference>
<reference evidence="2" key="1">
    <citation type="submission" date="2015-08" db="EMBL/GenBank/DDBJ databases">
        <title>Draft genome sequence of Komagataeibacter europaeus CECT 8546 a cellulose producer strain from vinegar produced by the traditional method.</title>
        <authorList>
            <person name="Poehlein A."/>
            <person name="Valera M.J."/>
            <person name="Haack F.S."/>
            <person name="Mas A."/>
            <person name="Daniel R."/>
            <person name="Streit W.R."/>
            <person name="Mateo E."/>
        </authorList>
    </citation>
    <scope>NUCLEOTIDE SEQUENCE [LARGE SCALE GENOMIC DNA]</scope>
    <source>
        <strain evidence="2">CECT 8546</strain>
    </source>
</reference>
<dbReference type="NCBIfam" id="NF003816">
    <property type="entry name" value="PRK05406.1-5"/>
    <property type="match status" value="1"/>
</dbReference>
<dbReference type="SUPFAM" id="SSF88713">
    <property type="entry name" value="Glycoside hydrolase/deacetylase"/>
    <property type="match status" value="1"/>
</dbReference>
<dbReference type="EMBL" id="LHUQ01000026">
    <property type="protein sequence ID" value="KON63542.1"/>
    <property type="molecule type" value="Genomic_DNA"/>
</dbReference>
<evidence type="ECO:0000313" key="3">
    <source>
        <dbReference type="Proteomes" id="UP000037566"/>
    </source>
</evidence>
<evidence type="ECO:0000313" key="2">
    <source>
        <dbReference type="EMBL" id="KON63542.1"/>
    </source>
</evidence>
<comment type="catalytic activity">
    <reaction evidence="1">
        <text>5-oxo-L-proline + ATP + 2 H2O = L-glutamate + ADP + phosphate + H(+)</text>
        <dbReference type="Rhea" id="RHEA:10348"/>
        <dbReference type="ChEBI" id="CHEBI:15377"/>
        <dbReference type="ChEBI" id="CHEBI:15378"/>
        <dbReference type="ChEBI" id="CHEBI:29985"/>
        <dbReference type="ChEBI" id="CHEBI:30616"/>
        <dbReference type="ChEBI" id="CHEBI:43474"/>
        <dbReference type="ChEBI" id="CHEBI:58402"/>
        <dbReference type="ChEBI" id="CHEBI:456216"/>
        <dbReference type="EC" id="3.5.2.9"/>
    </reaction>
</comment>
<dbReference type="GO" id="GO:0017168">
    <property type="term" value="F:5-oxoprolinase (ATP-hydrolyzing) activity"/>
    <property type="evidence" value="ECO:0007669"/>
    <property type="project" value="UniProtKB-UniRule"/>
</dbReference>
<name>A0A0M0EE59_KOMEU</name>
<comment type="subunit">
    <text evidence="1">Forms a complex composed of PxpA, PxpB and PxpC.</text>
</comment>
<dbReference type="PATRIC" id="fig|33995.3.peg.3267"/>
<dbReference type="STRING" id="33995.KOEU_29460"/>
<evidence type="ECO:0000256" key="1">
    <source>
        <dbReference type="HAMAP-Rule" id="MF_00691"/>
    </source>
</evidence>
<dbReference type="InterPro" id="IPR005501">
    <property type="entry name" value="LamB/YcsF/PxpA-like"/>
</dbReference>
<sequence>MNRFIDINADLGEGWGHYQIGNDDAMLSIVSSANVACGFHGGDFNTMAHTFAEARRKGVTIGAHPGFPDLWGFGRRIIPFSLPEIERIVAYQVGAARSMAAYAGHELAYVKTHGALGNLTEKDPEVAHAILNALKAVAPDLPVMAIALSHLETIGRERGMTVLSEIFADRAYTEDGHLVSRKEKGAVLHDADFAATRAVRMIQAGAIETVSGRLLPTRIDSICVHGDNAEAVDIARKVRTQLEEAGFTIRHGTGVQV</sequence>
<dbReference type="GO" id="GO:0005524">
    <property type="term" value="F:ATP binding"/>
    <property type="evidence" value="ECO:0007669"/>
    <property type="project" value="UniProtKB-UniRule"/>
</dbReference>
<dbReference type="Pfam" id="PF03746">
    <property type="entry name" value="LamB_YcsF"/>
    <property type="match status" value="1"/>
</dbReference>
<dbReference type="AlphaFoldDB" id="A0A0M0EE59"/>
<keyword evidence="1" id="KW-0547">Nucleotide-binding</keyword>
<accession>A0A0M0EE59</accession>
<dbReference type="Proteomes" id="UP000037566">
    <property type="component" value="Unassembled WGS sequence"/>
</dbReference>
<dbReference type="CDD" id="cd10787">
    <property type="entry name" value="LamB_YcsF_like"/>
    <property type="match status" value="1"/>
</dbReference>
<proteinExistence type="inferred from homology"/>
<dbReference type="GO" id="GO:0005975">
    <property type="term" value="P:carbohydrate metabolic process"/>
    <property type="evidence" value="ECO:0007669"/>
    <property type="project" value="InterPro"/>
</dbReference>
<protein>
    <recommendedName>
        <fullName evidence="1">5-oxoprolinase subunit A</fullName>
        <shortName evidence="1">5-OPase subunit A</shortName>
        <ecNumber evidence="1">3.5.2.9</ecNumber>
    </recommendedName>
    <alternativeName>
        <fullName evidence="1">5-oxoprolinase (ATP-hydrolyzing) subunit A</fullName>
    </alternativeName>
</protein>
<comment type="caution">
    <text evidence="2">The sequence shown here is derived from an EMBL/GenBank/DDBJ whole genome shotgun (WGS) entry which is preliminary data.</text>
</comment>
<dbReference type="Gene3D" id="3.20.20.370">
    <property type="entry name" value="Glycoside hydrolase/deacetylase"/>
    <property type="match status" value="1"/>
</dbReference>
<dbReference type="OrthoDB" id="9773478at2"/>
<comment type="function">
    <text evidence="1">Catalyzes the cleavage of 5-oxoproline to form L-glutamate coupled to the hydrolysis of ATP to ADP and inorganic phosphate.</text>
</comment>
<keyword evidence="3" id="KW-1185">Reference proteome</keyword>
<dbReference type="EC" id="3.5.2.9" evidence="1"/>
<gene>
    <name evidence="1" type="primary">pxpA</name>
    <name evidence="2" type="ORF">KOEU_29460</name>
</gene>
<dbReference type="NCBIfam" id="NF003814">
    <property type="entry name" value="PRK05406.1-3"/>
    <property type="match status" value="1"/>
</dbReference>
<organism evidence="2 3">
    <name type="scientific">Komagataeibacter europaeus</name>
    <name type="common">Gluconacetobacter europaeus</name>
    <dbReference type="NCBI Taxonomy" id="33995"/>
    <lineage>
        <taxon>Bacteria</taxon>
        <taxon>Pseudomonadati</taxon>
        <taxon>Pseudomonadota</taxon>
        <taxon>Alphaproteobacteria</taxon>
        <taxon>Acetobacterales</taxon>
        <taxon>Acetobacteraceae</taxon>
        <taxon>Komagataeibacter</taxon>
    </lineage>
</organism>
<dbReference type="RefSeq" id="WP_053323807.1">
    <property type="nucleotide sequence ID" value="NZ_LHUQ01000026.1"/>
</dbReference>